<organism evidence="1">
    <name type="scientific">marine sediment metagenome</name>
    <dbReference type="NCBI Taxonomy" id="412755"/>
    <lineage>
        <taxon>unclassified sequences</taxon>
        <taxon>metagenomes</taxon>
        <taxon>ecological metagenomes</taxon>
    </lineage>
</organism>
<gene>
    <name evidence="1" type="ORF">S03H2_26527</name>
</gene>
<dbReference type="Gene3D" id="3.40.190.10">
    <property type="entry name" value="Periplasmic binding protein-like II"/>
    <property type="match status" value="1"/>
</dbReference>
<comment type="caution">
    <text evidence="1">The sequence shown here is derived from an EMBL/GenBank/DDBJ whole genome shotgun (WGS) entry which is preliminary data.</text>
</comment>
<feature type="non-terminal residue" evidence="1">
    <location>
        <position position="88"/>
    </location>
</feature>
<dbReference type="EMBL" id="BARU01015425">
    <property type="protein sequence ID" value="GAH51736.1"/>
    <property type="molecule type" value="Genomic_DNA"/>
</dbReference>
<dbReference type="Pfam" id="PF01547">
    <property type="entry name" value="SBP_bac_1"/>
    <property type="match status" value="1"/>
</dbReference>
<proteinExistence type="predicted"/>
<protein>
    <submittedName>
        <fullName evidence="1">Uncharacterized protein</fullName>
    </submittedName>
</protein>
<evidence type="ECO:0000313" key="1">
    <source>
        <dbReference type="EMBL" id="GAH51736.1"/>
    </source>
</evidence>
<sequence>MRVKIKTLMLAGQPPDTFQIYNGYEWTIFYDAGLLDNIDHIWTTAIKAAVPDVVEDISKGPDGHYYAVPVIYSSWMKNIFWFFKTIYY</sequence>
<dbReference type="SUPFAM" id="SSF53850">
    <property type="entry name" value="Periplasmic binding protein-like II"/>
    <property type="match status" value="1"/>
</dbReference>
<name>X1G1F5_9ZZZZ</name>
<reference evidence="1" key="1">
    <citation type="journal article" date="2014" name="Front. Microbiol.">
        <title>High frequency of phylogenetically diverse reductive dehalogenase-homologous genes in deep subseafloor sedimentary metagenomes.</title>
        <authorList>
            <person name="Kawai M."/>
            <person name="Futagami T."/>
            <person name="Toyoda A."/>
            <person name="Takaki Y."/>
            <person name="Nishi S."/>
            <person name="Hori S."/>
            <person name="Arai W."/>
            <person name="Tsubouchi T."/>
            <person name="Morono Y."/>
            <person name="Uchiyama I."/>
            <person name="Ito T."/>
            <person name="Fujiyama A."/>
            <person name="Inagaki F."/>
            <person name="Takami H."/>
        </authorList>
    </citation>
    <scope>NUCLEOTIDE SEQUENCE</scope>
    <source>
        <strain evidence="1">Expedition CK06-06</strain>
    </source>
</reference>
<dbReference type="AlphaFoldDB" id="X1G1F5"/>
<accession>X1G1F5</accession>
<dbReference type="InterPro" id="IPR006059">
    <property type="entry name" value="SBP"/>
</dbReference>